<evidence type="ECO:0000256" key="2">
    <source>
        <dbReference type="ARBA" id="ARBA00022840"/>
    </source>
</evidence>
<keyword evidence="2 3" id="KW-0067">ATP-binding</keyword>
<evidence type="ECO:0000256" key="1">
    <source>
        <dbReference type="ARBA" id="ARBA00022741"/>
    </source>
</evidence>
<organism evidence="5">
    <name type="scientific">Tetraselmis sp. GSL018</name>
    <dbReference type="NCBI Taxonomy" id="582737"/>
    <lineage>
        <taxon>Eukaryota</taxon>
        <taxon>Viridiplantae</taxon>
        <taxon>Chlorophyta</taxon>
        <taxon>core chlorophytes</taxon>
        <taxon>Chlorodendrophyceae</taxon>
        <taxon>Chlorodendrales</taxon>
        <taxon>Chlorodendraceae</taxon>
        <taxon>Tetraselmis</taxon>
    </lineage>
</organism>
<keyword evidence="1 3" id="KW-0547">Nucleotide-binding</keyword>
<accession>A0A061RD20</accession>
<name>A0A061RD20_9CHLO</name>
<dbReference type="Gene3D" id="3.90.640.10">
    <property type="entry name" value="Actin, Chain A, domain 4"/>
    <property type="match status" value="1"/>
</dbReference>
<comment type="similarity">
    <text evidence="3">Belongs to the heat shock protein 70 family.</text>
</comment>
<dbReference type="InterPro" id="IPR043129">
    <property type="entry name" value="ATPase_NBD"/>
</dbReference>
<dbReference type="Gene3D" id="3.30.420.40">
    <property type="match status" value="2"/>
</dbReference>
<sequence>MYLGVGISGGGLTRPTRTSLGFGWYAVPKRSAERSLKARTSSMLSEDRNPSARSEAVVGIDLGTTNSVVAVVEGGAPAVVPDAEGGNTVPSVVAFCPNGEVLVGEKARRYAVLGPKHTFHSVKRFIGRTIDAPTVREDQARVAYDVVGAEDDAAALRCDTVDGGLLYPEEVSGMVVSRLLDNVRASRGADVSKAVISVPAYFDEEQKAATMAAGRIAGLETVRLIREPIAAALAYGLDLKEDRTVMVFDLGGGTFDVSILEVGAGVVEVLATGGDSHLGGDDWDAAIADWIASEHLKPAGVDTNDPRIKANLRSIAEDAKVQLSSLQKVVIRMPVGGGMQVVLTRGHMEKLTAHLFRRCQQPMEYACWQAGLDLGDARDEAERLKEIRKAKSKRQASKLKNRRMPVSEVLLVGGATRMPGIKRFIENVTGIKPRDTVDPDEAVAAGAAVQAGILDGQITGLYIMDVWQASLMRAFANKQQGKWRCSPLRPAAVPGASSDRKPFVGLPRRADTAGGGNSLQHPELRSPVGLCPPSIGFATAFRCCSLDLWLKLLKEEKFLAISRTAG</sequence>
<evidence type="ECO:0000256" key="4">
    <source>
        <dbReference type="SAM" id="MobiDB-lite"/>
    </source>
</evidence>
<dbReference type="PANTHER" id="PTHR19375">
    <property type="entry name" value="HEAT SHOCK PROTEIN 70KDA"/>
    <property type="match status" value="1"/>
</dbReference>
<dbReference type="GO" id="GO:0140662">
    <property type="term" value="F:ATP-dependent protein folding chaperone"/>
    <property type="evidence" value="ECO:0007669"/>
    <property type="project" value="InterPro"/>
</dbReference>
<dbReference type="SUPFAM" id="SSF53067">
    <property type="entry name" value="Actin-like ATPase domain"/>
    <property type="match status" value="2"/>
</dbReference>
<evidence type="ECO:0000256" key="3">
    <source>
        <dbReference type="RuleBase" id="RU003322"/>
    </source>
</evidence>
<dbReference type="InterPro" id="IPR013126">
    <property type="entry name" value="Hsp_70_fam"/>
</dbReference>
<feature type="region of interest" description="Disordered" evidence="4">
    <location>
        <begin position="503"/>
        <end position="522"/>
    </location>
</feature>
<dbReference type="FunFam" id="3.90.640.10:FF:000003">
    <property type="entry name" value="Molecular chaperone DnaK"/>
    <property type="match status" value="1"/>
</dbReference>
<protein>
    <submittedName>
        <fullName evidence="5">Molecular chaperone</fullName>
    </submittedName>
</protein>
<dbReference type="PROSITE" id="PS01036">
    <property type="entry name" value="HSP70_3"/>
    <property type="match status" value="1"/>
</dbReference>
<dbReference type="AlphaFoldDB" id="A0A061RD20"/>
<gene>
    <name evidence="5" type="ORF">TSPGSL018_8475</name>
</gene>
<dbReference type="PROSITE" id="PS00297">
    <property type="entry name" value="HSP70_1"/>
    <property type="match status" value="1"/>
</dbReference>
<dbReference type="InterPro" id="IPR018181">
    <property type="entry name" value="Heat_shock_70_CS"/>
</dbReference>
<evidence type="ECO:0000313" key="5">
    <source>
        <dbReference type="EMBL" id="JAC68540.1"/>
    </source>
</evidence>
<reference evidence="5" key="1">
    <citation type="submission" date="2014-05" db="EMBL/GenBank/DDBJ databases">
        <title>The transcriptome of the halophilic microalga Tetraselmis sp. GSL018 isolated from the Great Salt Lake, Utah.</title>
        <authorList>
            <person name="Jinkerson R.E."/>
            <person name="D'Adamo S."/>
            <person name="Posewitz M.C."/>
        </authorList>
    </citation>
    <scope>NUCLEOTIDE SEQUENCE</scope>
    <source>
        <strain evidence="5">GSL018</strain>
    </source>
</reference>
<dbReference type="PROSITE" id="PS00329">
    <property type="entry name" value="HSP70_2"/>
    <property type="match status" value="1"/>
</dbReference>
<dbReference type="PRINTS" id="PR00301">
    <property type="entry name" value="HEATSHOCK70"/>
</dbReference>
<dbReference type="GO" id="GO:0005524">
    <property type="term" value="F:ATP binding"/>
    <property type="evidence" value="ECO:0007669"/>
    <property type="project" value="UniProtKB-KW"/>
</dbReference>
<dbReference type="Pfam" id="PF00012">
    <property type="entry name" value="HSP70"/>
    <property type="match status" value="2"/>
</dbReference>
<dbReference type="EMBL" id="GBEZ01017832">
    <property type="protein sequence ID" value="JAC68540.1"/>
    <property type="molecule type" value="Transcribed_RNA"/>
</dbReference>
<proteinExistence type="inferred from homology"/>